<feature type="transmembrane region" description="Helical" evidence="2">
    <location>
        <begin position="105"/>
        <end position="125"/>
    </location>
</feature>
<dbReference type="EMBL" id="CP119321">
    <property type="protein sequence ID" value="WEK14887.1"/>
    <property type="molecule type" value="Genomic_DNA"/>
</dbReference>
<protein>
    <submittedName>
        <fullName evidence="3">Uncharacterized protein</fullName>
    </submittedName>
</protein>
<accession>A0AAJ6B4X8</accession>
<evidence type="ECO:0000256" key="2">
    <source>
        <dbReference type="SAM" id="Phobius"/>
    </source>
</evidence>
<keyword evidence="2" id="KW-1133">Transmembrane helix</keyword>
<proteinExistence type="predicted"/>
<evidence type="ECO:0000313" key="4">
    <source>
        <dbReference type="Proteomes" id="UP001213972"/>
    </source>
</evidence>
<keyword evidence="2" id="KW-0472">Membrane</keyword>
<dbReference type="Proteomes" id="UP001213972">
    <property type="component" value="Chromosome"/>
</dbReference>
<sequence length="254" mass="26474">MGDSFDDELRALRSRAYGPDADIGGDPDALARLRHLESQTRTGALIEVPPRPPTPPLPAEPAISFTAPSDEPPATPDAGSVPAGVARTAPPPATVPVRRRRLPMIAAAVLGAVVAAAVTVPVTLWSTAQTDRPDAVLKPLDAPVDDVFFSPESEAQRFEDFYGIRVTTGIGAEGVSCLLVELAPEDEPSFTGGVTRGGCSAPGFEAVVDVALAEQDVPETVRAALGDVSGIRFSVKGDEVYVYLSDVPDPARPS</sequence>
<dbReference type="AlphaFoldDB" id="A0AAJ6B4X8"/>
<evidence type="ECO:0000313" key="3">
    <source>
        <dbReference type="EMBL" id="WEK14887.1"/>
    </source>
</evidence>
<feature type="compositionally biased region" description="Pro residues" evidence="1">
    <location>
        <begin position="49"/>
        <end position="59"/>
    </location>
</feature>
<evidence type="ECO:0000256" key="1">
    <source>
        <dbReference type="SAM" id="MobiDB-lite"/>
    </source>
</evidence>
<keyword evidence="2" id="KW-0812">Transmembrane</keyword>
<gene>
    <name evidence="3" type="ORF">P0Y48_06775</name>
</gene>
<organism evidence="3 4">
    <name type="scientific">Candidatus Microbacterium phytovorans</name>
    <dbReference type="NCBI Taxonomy" id="3121374"/>
    <lineage>
        <taxon>Bacteria</taxon>
        <taxon>Bacillati</taxon>
        <taxon>Actinomycetota</taxon>
        <taxon>Actinomycetes</taxon>
        <taxon>Micrococcales</taxon>
        <taxon>Microbacteriaceae</taxon>
        <taxon>Microbacterium</taxon>
    </lineage>
</organism>
<feature type="region of interest" description="Disordered" evidence="1">
    <location>
        <begin position="35"/>
        <end position="94"/>
    </location>
</feature>
<reference evidence="3" key="1">
    <citation type="submission" date="2023-03" db="EMBL/GenBank/DDBJ databases">
        <title>Andean soil-derived lignocellulolytic bacterial consortium as a source of novel taxa and putative plastic-active enzymes.</title>
        <authorList>
            <person name="Diaz-Garcia L."/>
            <person name="Chuvochina M."/>
            <person name="Feuerriegel G."/>
            <person name="Bunk B."/>
            <person name="Sproer C."/>
            <person name="Streit W.R."/>
            <person name="Rodriguez L.M."/>
            <person name="Overmann J."/>
            <person name="Jimenez D.J."/>
        </authorList>
    </citation>
    <scope>NUCLEOTIDE SEQUENCE</scope>
    <source>
        <strain evidence="3">MAG 4610</strain>
    </source>
</reference>
<name>A0AAJ6B4X8_9MICO</name>